<dbReference type="GO" id="GO:0042597">
    <property type="term" value="C:periplasmic space"/>
    <property type="evidence" value="ECO:0007669"/>
    <property type="project" value="UniProtKB-SubCell"/>
</dbReference>
<gene>
    <name evidence="3" type="primary">zraP</name>
    <name evidence="3" type="ordered locus">EAE_08220</name>
</gene>
<evidence type="ECO:0000313" key="4">
    <source>
        <dbReference type="Proteomes" id="UP000008881"/>
    </source>
</evidence>
<evidence type="ECO:0000256" key="2">
    <source>
        <dbReference type="RuleBase" id="RU366051"/>
    </source>
</evidence>
<protein>
    <recommendedName>
        <fullName evidence="2">Zinc resistance-associated protein</fullName>
    </recommendedName>
</protein>
<dbReference type="HOGENOM" id="CLU_124884_0_0_6"/>
<evidence type="ECO:0000256" key="1">
    <source>
        <dbReference type="ARBA" id="ARBA00044945"/>
    </source>
</evidence>
<organism evidence="3 4">
    <name type="scientific">Klebsiella aerogenes (strain ATCC 13048 / DSM 30053 / CCUG 1429 / JCM 1235 / KCTC 2190 / NBRC 13534 / NCIMB 10102 / NCTC 10006 / CDC 819-56)</name>
    <name type="common">Enterobacter aerogenes</name>
    <dbReference type="NCBI Taxonomy" id="1028307"/>
    <lineage>
        <taxon>Bacteria</taxon>
        <taxon>Pseudomonadati</taxon>
        <taxon>Pseudomonadota</taxon>
        <taxon>Gammaproteobacteria</taxon>
        <taxon>Enterobacterales</taxon>
        <taxon>Enterobacteriaceae</taxon>
        <taxon>Klebsiella/Raoultella group</taxon>
        <taxon>Klebsiella</taxon>
    </lineage>
</organism>
<comment type="subcellular location">
    <subcellularLocation>
        <location evidence="2">Periplasm</location>
    </subcellularLocation>
</comment>
<evidence type="ECO:0000313" key="3">
    <source>
        <dbReference type="EMBL" id="AEG96568.1"/>
    </source>
</evidence>
<dbReference type="OrthoDB" id="6572911at2"/>
<dbReference type="AlphaFoldDB" id="A0A0H3FMF6"/>
<name>A0A0H3FMF6_KLEAK</name>
<dbReference type="GeneID" id="93309824"/>
<dbReference type="KEGG" id="eae:EAE_08220"/>
<proteinExistence type="inferred from homology"/>
<keyword evidence="2" id="KW-0862">Zinc</keyword>
<feature type="signal peptide" evidence="2">
    <location>
        <begin position="1"/>
        <end position="26"/>
    </location>
</feature>
<dbReference type="Proteomes" id="UP000008881">
    <property type="component" value="Chromosome"/>
</dbReference>
<reference evidence="3 4" key="1">
    <citation type="journal article" date="2012" name="J. Bacteriol.">
        <title>Complete genome sequence of Enterobacter aerogenes KCTC 2190.</title>
        <authorList>
            <person name="Shin S.H."/>
            <person name="Kim S."/>
            <person name="Kim J.Y."/>
            <person name="Lee S."/>
            <person name="Um Y."/>
            <person name="Oh M.K."/>
            <person name="Kim Y.R."/>
            <person name="Lee J."/>
            <person name="Yang K.S."/>
        </authorList>
    </citation>
    <scope>NUCLEOTIDE SEQUENCE [LARGE SCALE GENOMIC DNA]</scope>
    <source>
        <strain evidence="3 4">KCTC 2190</strain>
    </source>
</reference>
<keyword evidence="4" id="KW-1185">Reference proteome</keyword>
<feature type="chain" id="PRO_5022272537" description="Zinc resistance-associated protein" evidence="2">
    <location>
        <begin position="27"/>
        <end position="145"/>
    </location>
</feature>
<keyword evidence="2" id="KW-0732">Signal</keyword>
<accession>A0A0H3FMF6</accession>
<dbReference type="Pfam" id="PF13801">
    <property type="entry name" value="Metal_resist"/>
    <property type="match status" value="1"/>
</dbReference>
<dbReference type="eggNOG" id="COG3678">
    <property type="taxonomic scope" value="Bacteria"/>
</dbReference>
<comment type="similarity">
    <text evidence="1 2">Belongs to the ZraP family.</text>
</comment>
<dbReference type="RefSeq" id="WP_015704018.1">
    <property type="nucleotide sequence ID" value="NC_015663.1"/>
</dbReference>
<dbReference type="EMBL" id="CP002824">
    <property type="protein sequence ID" value="AEG96568.1"/>
    <property type="molecule type" value="Genomic_DNA"/>
</dbReference>
<dbReference type="Gene3D" id="1.20.120.1490">
    <property type="match status" value="1"/>
</dbReference>
<comment type="function">
    <text evidence="2">Part of the Zra signaling pathway, an envelope stress response (ESR) system composed of the periplasmic accessory protein ZraP, the histidine kinase ZraS and the transcriptional regulator ZraR. The ZraPSR system contributes to antibiotic resistance and is important for membrane integrity in the presence of membrane-targeting biocides. ZraP acts as a modulator which has both a regulatory and a chaperone function. The zinc-bound form of ZraP modulates the response of the ZraPSR system by inhibiting the expression of the zra genes, probably by interacting with ZraS.</text>
</comment>
<keyword evidence="2" id="KW-0574">Periplasm</keyword>
<dbReference type="PATRIC" id="fig|1028307.3.peg.1635"/>
<dbReference type="InterPro" id="IPR025961">
    <property type="entry name" value="Metal_resist"/>
</dbReference>
<sequence length="145" mass="15862">MKRKPTLSLIFAAIAALTFGSNAAWAGHHWGYNNGMGAQGYSQLTQEQQATVQKLHDNYYAQTSALRQQLQSKRYEYNALLTAQKPESGKIEAVAKEMETLSQQLDQQRVKFDIALAEAGVPRGAGMGYGGCRGNGGGHMGMNHW</sequence>
<dbReference type="NCBIfam" id="NF008584">
    <property type="entry name" value="PRK11546.1"/>
    <property type="match status" value="1"/>
</dbReference>